<sequence length="76" mass="8104">MLRALRPLRKVAGNVILSSSESLGCLTGTVTSARARSASLMANCPIDSFSRQNFSDNVSYETSDLDVYPSSVSSKS</sequence>
<gene>
    <name evidence="1" type="ORF">KUF71_011013</name>
</gene>
<evidence type="ECO:0000313" key="1">
    <source>
        <dbReference type="EMBL" id="KAK3921837.1"/>
    </source>
</evidence>
<organism evidence="1 2">
    <name type="scientific">Frankliniella fusca</name>
    <dbReference type="NCBI Taxonomy" id="407009"/>
    <lineage>
        <taxon>Eukaryota</taxon>
        <taxon>Metazoa</taxon>
        <taxon>Ecdysozoa</taxon>
        <taxon>Arthropoda</taxon>
        <taxon>Hexapoda</taxon>
        <taxon>Insecta</taxon>
        <taxon>Pterygota</taxon>
        <taxon>Neoptera</taxon>
        <taxon>Paraneoptera</taxon>
        <taxon>Thysanoptera</taxon>
        <taxon>Terebrantia</taxon>
        <taxon>Thripoidea</taxon>
        <taxon>Thripidae</taxon>
        <taxon>Frankliniella</taxon>
    </lineage>
</organism>
<protein>
    <submittedName>
        <fullName evidence="1">Uncharacterized protein</fullName>
    </submittedName>
</protein>
<dbReference type="AlphaFoldDB" id="A0AAE1HID8"/>
<keyword evidence="2" id="KW-1185">Reference proteome</keyword>
<dbReference type="EMBL" id="JAHWGI010001056">
    <property type="protein sequence ID" value="KAK3921837.1"/>
    <property type="molecule type" value="Genomic_DNA"/>
</dbReference>
<accession>A0AAE1HID8</accession>
<name>A0AAE1HID8_9NEOP</name>
<reference evidence="1" key="2">
    <citation type="journal article" date="2023" name="BMC Genomics">
        <title>Pest status, molecular evolution, and epigenetic factors derived from the genome assembly of Frankliniella fusca, a thysanopteran phytovirus vector.</title>
        <authorList>
            <person name="Catto M.A."/>
            <person name="Labadie P.E."/>
            <person name="Jacobson A.L."/>
            <person name="Kennedy G.G."/>
            <person name="Srinivasan R."/>
            <person name="Hunt B.G."/>
        </authorList>
    </citation>
    <scope>NUCLEOTIDE SEQUENCE</scope>
    <source>
        <strain evidence="1">PL_HMW_Pooled</strain>
    </source>
</reference>
<reference evidence="1" key="1">
    <citation type="submission" date="2021-07" db="EMBL/GenBank/DDBJ databases">
        <authorList>
            <person name="Catto M.A."/>
            <person name="Jacobson A."/>
            <person name="Kennedy G."/>
            <person name="Labadie P."/>
            <person name="Hunt B.G."/>
            <person name="Srinivasan R."/>
        </authorList>
    </citation>
    <scope>NUCLEOTIDE SEQUENCE</scope>
    <source>
        <strain evidence="1">PL_HMW_Pooled</strain>
        <tissue evidence="1">Head</tissue>
    </source>
</reference>
<evidence type="ECO:0000313" key="2">
    <source>
        <dbReference type="Proteomes" id="UP001219518"/>
    </source>
</evidence>
<dbReference type="Proteomes" id="UP001219518">
    <property type="component" value="Unassembled WGS sequence"/>
</dbReference>
<comment type="caution">
    <text evidence="1">The sequence shown here is derived from an EMBL/GenBank/DDBJ whole genome shotgun (WGS) entry which is preliminary data.</text>
</comment>
<proteinExistence type="predicted"/>